<comment type="similarity">
    <text evidence="4 10">Belongs to the NAD(P)-dependent epimerase/dehydratase family.</text>
</comment>
<evidence type="ECO:0000256" key="8">
    <source>
        <dbReference type="ARBA" id="ARBA00023235"/>
    </source>
</evidence>
<dbReference type="Gene3D" id="3.90.25.10">
    <property type="entry name" value="UDP-galactose 4-epimerase, domain 1"/>
    <property type="match status" value="1"/>
</dbReference>
<evidence type="ECO:0000256" key="7">
    <source>
        <dbReference type="ARBA" id="ARBA00023027"/>
    </source>
</evidence>
<evidence type="ECO:0000259" key="11">
    <source>
        <dbReference type="Pfam" id="PF01370"/>
    </source>
</evidence>
<evidence type="ECO:0000256" key="1">
    <source>
        <dbReference type="ARBA" id="ARBA00000083"/>
    </source>
</evidence>
<name>A0A484HIL4_9BACT</name>
<dbReference type="UniPathway" id="UPA00214"/>
<evidence type="ECO:0000256" key="4">
    <source>
        <dbReference type="ARBA" id="ARBA00007637"/>
    </source>
</evidence>
<accession>A0A484HIL4</accession>
<evidence type="ECO:0000256" key="9">
    <source>
        <dbReference type="ARBA" id="ARBA00023277"/>
    </source>
</evidence>
<evidence type="ECO:0000256" key="2">
    <source>
        <dbReference type="ARBA" id="ARBA00001911"/>
    </source>
</evidence>
<evidence type="ECO:0000313" key="12">
    <source>
        <dbReference type="EMBL" id="VEN73025.1"/>
    </source>
</evidence>
<dbReference type="InterPro" id="IPR001509">
    <property type="entry name" value="Epimerase_deHydtase"/>
</dbReference>
<comment type="subunit">
    <text evidence="10">Homodimer.</text>
</comment>
<dbReference type="SUPFAM" id="SSF51735">
    <property type="entry name" value="NAD(P)-binding Rossmann-fold domains"/>
    <property type="match status" value="1"/>
</dbReference>
<protein>
    <recommendedName>
        <fullName evidence="6 10">UDP-glucose 4-epimerase</fullName>
        <ecNumber evidence="5 10">5.1.3.2</ecNumber>
    </recommendedName>
</protein>
<keyword evidence="7 10" id="KW-0520">NAD</keyword>
<evidence type="ECO:0000256" key="10">
    <source>
        <dbReference type="RuleBase" id="RU366046"/>
    </source>
</evidence>
<dbReference type="InterPro" id="IPR036291">
    <property type="entry name" value="NAD(P)-bd_dom_sf"/>
</dbReference>
<dbReference type="CDD" id="cd05247">
    <property type="entry name" value="UDP_G4E_1_SDR_e"/>
    <property type="match status" value="1"/>
</dbReference>
<evidence type="ECO:0000256" key="3">
    <source>
        <dbReference type="ARBA" id="ARBA00004947"/>
    </source>
</evidence>
<dbReference type="Pfam" id="PF01370">
    <property type="entry name" value="Epimerase"/>
    <property type="match status" value="1"/>
</dbReference>
<dbReference type="GO" id="GO:0033499">
    <property type="term" value="P:galactose catabolic process via UDP-galactose, Leloir pathway"/>
    <property type="evidence" value="ECO:0007669"/>
    <property type="project" value="TreeGrafter"/>
</dbReference>
<dbReference type="EC" id="5.1.3.2" evidence="5 10"/>
<dbReference type="GO" id="GO:0003978">
    <property type="term" value="F:UDP-glucose 4-epimerase activity"/>
    <property type="evidence" value="ECO:0007669"/>
    <property type="project" value="UniProtKB-UniRule"/>
</dbReference>
<dbReference type="EMBL" id="CAACVI010000002">
    <property type="protein sequence ID" value="VEN73025.1"/>
    <property type="molecule type" value="Genomic_DNA"/>
</dbReference>
<feature type="domain" description="NAD-dependent epimerase/dehydratase" evidence="11">
    <location>
        <begin position="6"/>
        <end position="254"/>
    </location>
</feature>
<sequence length="329" mass="36669">MKKQRVLITGGAGYIGSHTNLELASAGYETVVLDNLVHGHRRLVRAGEFVPGDVGDAAALDRIFEQYDIAAALHFAAFAYAGESVKNPGKYYRNNVGNAIVLLDAMKKWGVDKFIFSSTCAVYGISRDPLISESHPRRPANPYGNTKLAVERMLEDYGAAHGIRHVIFRYFNAAGADPRGRLGELHDPETHLIPLALEAAADPDRRVRVFGTDYPTPDGSCVRDYIHVSDLARAHRLGMEYLMNGGKSEVFNLGAGRGFSVKEVLDHARRVTQRKIRTVDRPRRKGDPHHLAGSWKKARKTLGWRPELSDMETMITHAWNWRQGLETSQ</sequence>
<comment type="pathway">
    <text evidence="3 10">Carbohydrate metabolism; galactose metabolism.</text>
</comment>
<dbReference type="AlphaFoldDB" id="A0A484HIL4"/>
<dbReference type="NCBIfam" id="TIGR01179">
    <property type="entry name" value="galE"/>
    <property type="match status" value="1"/>
</dbReference>
<dbReference type="PANTHER" id="PTHR43725:SF53">
    <property type="entry name" value="UDP-ARABINOSE 4-EPIMERASE 1"/>
    <property type="match status" value="1"/>
</dbReference>
<gene>
    <name evidence="12" type="primary">galE</name>
    <name evidence="12" type="ORF">EPICR_100071</name>
</gene>
<comment type="catalytic activity">
    <reaction evidence="1 10">
        <text>UDP-alpha-D-glucose = UDP-alpha-D-galactose</text>
        <dbReference type="Rhea" id="RHEA:22168"/>
        <dbReference type="ChEBI" id="CHEBI:58885"/>
        <dbReference type="ChEBI" id="CHEBI:66914"/>
        <dbReference type="EC" id="5.1.3.2"/>
    </reaction>
</comment>
<dbReference type="InterPro" id="IPR005886">
    <property type="entry name" value="UDP_G4E"/>
</dbReference>
<dbReference type="PANTHER" id="PTHR43725">
    <property type="entry name" value="UDP-GLUCOSE 4-EPIMERASE"/>
    <property type="match status" value="1"/>
</dbReference>
<keyword evidence="8 10" id="KW-0413">Isomerase</keyword>
<dbReference type="Gene3D" id="3.40.50.720">
    <property type="entry name" value="NAD(P)-binding Rossmann-like Domain"/>
    <property type="match status" value="1"/>
</dbReference>
<organism evidence="12">
    <name type="scientific">uncultured Desulfobacteraceae bacterium</name>
    <dbReference type="NCBI Taxonomy" id="218296"/>
    <lineage>
        <taxon>Bacteria</taxon>
        <taxon>Pseudomonadati</taxon>
        <taxon>Thermodesulfobacteriota</taxon>
        <taxon>Desulfobacteria</taxon>
        <taxon>Desulfobacterales</taxon>
        <taxon>Desulfobacteraceae</taxon>
        <taxon>environmental samples</taxon>
    </lineage>
</organism>
<keyword evidence="9 10" id="KW-0119">Carbohydrate metabolism</keyword>
<reference evidence="12" key="1">
    <citation type="submission" date="2019-01" db="EMBL/GenBank/DDBJ databases">
        <authorList>
            <consortium name="Genoscope - CEA"/>
            <person name="William W."/>
        </authorList>
    </citation>
    <scope>NUCLEOTIDE SEQUENCE</scope>
    <source>
        <strain evidence="12">CR-1</strain>
    </source>
</reference>
<evidence type="ECO:0000256" key="5">
    <source>
        <dbReference type="ARBA" id="ARBA00013189"/>
    </source>
</evidence>
<comment type="cofactor">
    <cofactor evidence="2 10">
        <name>NAD(+)</name>
        <dbReference type="ChEBI" id="CHEBI:57540"/>
    </cofactor>
</comment>
<evidence type="ECO:0000256" key="6">
    <source>
        <dbReference type="ARBA" id="ARBA00018569"/>
    </source>
</evidence>
<proteinExistence type="inferred from homology"/>